<keyword evidence="1" id="KW-1133">Transmembrane helix</keyword>
<evidence type="ECO:0000313" key="3">
    <source>
        <dbReference type="Proteomes" id="UP000178176"/>
    </source>
</evidence>
<accession>A0A1F4YGV9</accession>
<evidence type="ECO:0000256" key="1">
    <source>
        <dbReference type="SAM" id="Phobius"/>
    </source>
</evidence>
<keyword evidence="1" id="KW-0812">Transmembrane</keyword>
<dbReference type="Proteomes" id="UP000178176">
    <property type="component" value="Unassembled WGS sequence"/>
</dbReference>
<protein>
    <submittedName>
        <fullName evidence="2">Uncharacterized protein</fullName>
    </submittedName>
</protein>
<comment type="caution">
    <text evidence="2">The sequence shown here is derived from an EMBL/GenBank/DDBJ whole genome shotgun (WGS) entry which is preliminary data.</text>
</comment>
<feature type="transmembrane region" description="Helical" evidence="1">
    <location>
        <begin position="85"/>
        <end position="112"/>
    </location>
</feature>
<sequence>MKYKVVGWLDLIFGCLGLVQQIVMLFFIYPKLSSLYQDFGAQLPFLTRVYPYLTAIAAVVLAGVVYIGARLVFGKLPNEKMFKLGVIALAVMFVLGGSYLASSLTSILSPIYGLSSNL</sequence>
<feature type="transmembrane region" description="Helical" evidence="1">
    <location>
        <begin position="49"/>
        <end position="73"/>
    </location>
</feature>
<reference evidence="2 3" key="1">
    <citation type="journal article" date="2016" name="Nat. Commun.">
        <title>Thousands of microbial genomes shed light on interconnected biogeochemical processes in an aquifer system.</title>
        <authorList>
            <person name="Anantharaman K."/>
            <person name="Brown C.T."/>
            <person name="Hug L.A."/>
            <person name="Sharon I."/>
            <person name="Castelle C.J."/>
            <person name="Probst A.J."/>
            <person name="Thomas B.C."/>
            <person name="Singh A."/>
            <person name="Wilkins M.J."/>
            <person name="Karaoz U."/>
            <person name="Brodie E.L."/>
            <person name="Williams K.H."/>
            <person name="Hubbard S.S."/>
            <person name="Banfield J.F."/>
        </authorList>
    </citation>
    <scope>NUCLEOTIDE SEQUENCE [LARGE SCALE GENOMIC DNA]</scope>
</reference>
<feature type="transmembrane region" description="Helical" evidence="1">
    <location>
        <begin position="7"/>
        <end position="29"/>
    </location>
</feature>
<dbReference type="AlphaFoldDB" id="A0A1F4YGV9"/>
<organism evidence="2 3">
    <name type="scientific">Candidatus Amesbacteria bacterium RIFCSPHIGHO2_01_FULL_48_32b</name>
    <dbReference type="NCBI Taxonomy" id="1797253"/>
    <lineage>
        <taxon>Bacteria</taxon>
        <taxon>Candidatus Amesiibacteriota</taxon>
    </lineage>
</organism>
<name>A0A1F4YGV9_9BACT</name>
<keyword evidence="1" id="KW-0472">Membrane</keyword>
<dbReference type="EMBL" id="MEXH01000015">
    <property type="protein sequence ID" value="OGC92473.1"/>
    <property type="molecule type" value="Genomic_DNA"/>
</dbReference>
<proteinExistence type="predicted"/>
<gene>
    <name evidence="2" type="ORF">A2876_04235</name>
</gene>
<evidence type="ECO:0000313" key="2">
    <source>
        <dbReference type="EMBL" id="OGC92473.1"/>
    </source>
</evidence>